<dbReference type="PRINTS" id="PR00193">
    <property type="entry name" value="MYOSINHEAVY"/>
</dbReference>
<dbReference type="PROSITE" id="PS50200">
    <property type="entry name" value="RA"/>
    <property type="match status" value="1"/>
</dbReference>
<evidence type="ECO:0000256" key="6">
    <source>
        <dbReference type="ARBA" id="ARBA00022737"/>
    </source>
</evidence>
<dbReference type="SUPFAM" id="SSF57889">
    <property type="entry name" value="Cysteine-rich domain"/>
    <property type="match status" value="2"/>
</dbReference>
<dbReference type="GO" id="GO:0016459">
    <property type="term" value="C:myosin complex"/>
    <property type="evidence" value="ECO:0007669"/>
    <property type="project" value="UniProtKB-KW"/>
</dbReference>
<dbReference type="InterPro" id="IPR008936">
    <property type="entry name" value="Rho_GTPase_activation_prot"/>
</dbReference>
<comment type="caution">
    <text evidence="21">The sequence shown here is derived from an EMBL/GenBank/DDBJ whole genome shotgun (WGS) entry which is preliminary data.</text>
</comment>
<dbReference type="CDD" id="cd01779">
    <property type="entry name" value="RA_Myosin-IX"/>
    <property type="match status" value="1"/>
</dbReference>
<comment type="similarity">
    <text evidence="2 15">Belongs to the TRAFAC class myosin-kinesin ATPase superfamily. Myosin family.</text>
</comment>
<evidence type="ECO:0000256" key="15">
    <source>
        <dbReference type="PROSITE-ProRule" id="PRU00782"/>
    </source>
</evidence>
<sequence length="2303" mass="262787">MDNSGSGVVQVFVGEWSPEYEALSIKATKQTSSAEIVECIIERLGLIEASVSNGYELAEVVGNSVGQECKERRLGPAECPVALMLLWPKNDTQQEYYRFYLRKKQPDYLWSDSRFPMDPQLLKDYFNRFLYQPRDKEYPDLCQLPDLNEQTLLDNLRARFLAGNIYTYVGSILIALNPFKFYPIYNPKYVKLYQNRRLGPDIPPHIFAIADAAYHCMLKEKKNQCIVISGESGSGKTESTNFLLHHLTALSQKGSHGSGVEQTILSAGPVLEAFGNAKTAHNNNSSRFGKFIQVNYKENGMVHGAVVQKYLLEKSRIVSQGRNERNYHVFYYLLAGANEQEKQLLHLESCDRYNYLNKSGCYGLENIDERHEFSRLKQSMEMVGFTAEKQRRLFAVLSAVLLLGNVEFYPRKSYHHHDEAVGVKNPEVVALISELLRVKQETLLAALTAKRARASGETLVINYRLPEAIAARDAMAKCLYGALFDWIVLQVNHALLSKKDTLRDHQGNSIGVLDIFGFEDFKTCNSFEQLCINYANEQLQHYFNQHVFQYEQREYRKQGIRWTDIGYSDNSGCLNLIEGKPNGLLCLLDDQCNFPGATNETLLQKFNTVNKENPFYEAPQRREAAFVVRHYAGAVKYQAANMREKNLDLMRPDGVVGVLKNSSLAFVRELVGADPVAVFRWAILRAFFRAHFAFQEAGRAHRHGRVDGNKTSVQNRYRTPNENLISHLVTLSTVNLTINRIASHKHTRPPSYQKQRSVCLPSATAPSATLSSIQTENNDNINNNRLSWPQFRNINQTQHPSNVTSMKGGYILRGREDQSYSNNKFRRDTHTPLERVLPKDEANVMERANQIVMKNKSFRPRERGKKGLKNLQTVKTLAGRTQSYGTGPGKARKQPMTVSAQFQQSLHSLMDTLNQANPFFIRCIKSNANKIPNEFDEETVQRQLRYTGMLETVRIRQAGFNVRLTYEEFIQLYRMLLPKGLLSSQSDVRDFLLTLNLNRDNYQLGTTKVFLRESEKIKLDIELHQQIITSITTIQKWFRACLERRKFLRLKNAIVQIQSFWRMVSAQRLAQVLRAKTEAALHIQTAWRVYKQHSWFKKLKSCVITFQAYVRGNNARKKLIELKKRKRSLPDRIQEVKKIPEYKEPIYDKMYAKDSEESFAEDRSLTEYGESPRKVESQNRLTSVRSDNAYRDRDNTLDTSISYSKRKLTPKRILHDAALKNTETYNFDEITDRKSSLESLTSLRSYESQASINSSESQENSGSRPVPSTRTKRGDHSVAIASNVNILNASSRLSSVSRRTDSSSTGYSDGETESEPPSAVQSAPPVFNTSLPFVSSRDIKYHPTNVNLTHSPNSEIWRRRADYSPANYSDYFMQVPQKATVTRSPNVSHYKSSTDSVFEQVRQEKPNEAANYNVKLDTSDRFVQMESLTSSRQQRGFNDNNVTDRMENIPISPTKRDQTKHGPIKNVKDLSYLRRQNSEGDPAMKVVDVVNDDNTLKSTLLRGSSPNEKNSRSKEKYEPDVPVRNARRNRPSREVQCRSMGESVVETNTETRNLLLGTIKESDLNKTTVWSRKDYPHETTRSITDWPINKNEAITYKVQQPGKRIRSNAITTLELRRRNSDPATKISGLNEDKMGQDTSSNDLKLAPGMNLLEWKGNNLFTLAGHRFRKVARFAKDDVCVCCHEKMDAFVTQGYKCVDCKQLYHVKCIQNGGVLRMPCLLANTPNRRKNRKPPRTPYDTTKQTVASKFNLTGTSAFSDSTDKIISDAKELALMQDFITKKIYKMESQEEGRKPSEVDRVFKHALRKFKDDLVITYSVAIQQGVEGNIKYTDLIANFLHVMETVCKQENTREDFPVTMGVNAFRGFMNEFMAMVKTEAPEKQSKSKRKKEKKRKQEEPIRHGSHMFQLTIINIPTACEVCTSFFMWPIERGLVCQNCKLTCHKKCYMKASAECGKDGSLPEMNSRKVFGVPLYKLDCGDGKVPLVVDRLITTIEMHGLYTEGIYRKSGVSSKVRELKMKMDEGDLEKVDFENYQVHVLAAVLKSFFRDMPEPLLTYEYYDDFLHAANLTDPHDRISTLFAILKKLPKPNYDLMERLIVHLARVARHEVDNRMSPSALAIVFAPCILRTNRTLPAQDSLQDVGRQTRCVETIVQEKLRVVRATLADINTLESACHTATHRLSSLRSSKIFSPEELNVAASSVAGRAVAMDRDRDRGDEEEALLVDHIQEIQKEKDLLTSTLPSLTRASSDDDLLLSATDLDDGSLDDLLPSSADGLVRKKPVQRQSSADNSFPTIINMDDDMVMV</sequence>
<feature type="region of interest" description="Disordered" evidence="16">
    <location>
        <begin position="1428"/>
        <end position="1462"/>
    </location>
</feature>
<dbReference type="GO" id="GO:0005884">
    <property type="term" value="C:actin filament"/>
    <property type="evidence" value="ECO:0007669"/>
    <property type="project" value="TreeGrafter"/>
</dbReference>
<dbReference type="InterPro" id="IPR027417">
    <property type="entry name" value="P-loop_NTPase"/>
</dbReference>
<dbReference type="Gene3D" id="3.40.850.10">
    <property type="entry name" value="Kinesin motor domain"/>
    <property type="match status" value="2"/>
</dbReference>
<evidence type="ECO:0000259" key="18">
    <source>
        <dbReference type="PROSITE" id="PS50200"/>
    </source>
</evidence>
<dbReference type="Pfam" id="PF00620">
    <property type="entry name" value="RhoGAP"/>
    <property type="match status" value="1"/>
</dbReference>
<evidence type="ECO:0000256" key="8">
    <source>
        <dbReference type="ARBA" id="ARBA00022771"/>
    </source>
</evidence>
<dbReference type="SMART" id="SM00015">
    <property type="entry name" value="IQ"/>
    <property type="match status" value="4"/>
</dbReference>
<keyword evidence="6" id="KW-0677">Repeat</keyword>
<keyword evidence="5" id="KW-0479">Metal-binding</keyword>
<dbReference type="Gene3D" id="6.20.240.20">
    <property type="match status" value="1"/>
</dbReference>
<dbReference type="CDD" id="cd01385">
    <property type="entry name" value="MYSc_Myo9"/>
    <property type="match status" value="1"/>
</dbReference>
<feature type="region of interest" description="Actin-binding" evidence="15">
    <location>
        <begin position="906"/>
        <end position="928"/>
    </location>
</feature>
<dbReference type="GO" id="GO:0008270">
    <property type="term" value="F:zinc ion binding"/>
    <property type="evidence" value="ECO:0007669"/>
    <property type="project" value="UniProtKB-KW"/>
</dbReference>
<keyword evidence="12 15" id="KW-0518">Myosin</keyword>
<dbReference type="PANTHER" id="PTHR46184">
    <property type="entry name" value="UNCONVENTIONAL MYOSIN-IXB-LIKE PROTEIN"/>
    <property type="match status" value="1"/>
</dbReference>
<feature type="region of interest" description="Disordered" evidence="16">
    <location>
        <begin position="1876"/>
        <end position="1897"/>
    </location>
</feature>
<dbReference type="PANTHER" id="PTHR46184:SF5">
    <property type="entry name" value="UNCONVENTIONAL MYOSIN-IXA-LIKE"/>
    <property type="match status" value="1"/>
</dbReference>
<feature type="region of interest" description="Disordered" evidence="16">
    <location>
        <begin position="1248"/>
        <end position="1325"/>
    </location>
</feature>
<feature type="compositionally biased region" description="Basic and acidic residues" evidence="16">
    <location>
        <begin position="1162"/>
        <end position="1177"/>
    </location>
</feature>
<dbReference type="Pfam" id="PF00612">
    <property type="entry name" value="IQ"/>
    <property type="match status" value="2"/>
</dbReference>
<keyword evidence="3" id="KW-0343">GTPase activation</keyword>
<evidence type="ECO:0000313" key="21">
    <source>
        <dbReference type="EMBL" id="KAG5310047.1"/>
    </source>
</evidence>
<keyword evidence="8" id="KW-0863">Zinc-finger</keyword>
<dbReference type="Gene3D" id="1.10.555.10">
    <property type="entry name" value="Rho GTPase activation protein"/>
    <property type="match status" value="1"/>
</dbReference>
<dbReference type="CDD" id="cd00029">
    <property type="entry name" value="C1"/>
    <property type="match status" value="1"/>
</dbReference>
<evidence type="ECO:0000256" key="16">
    <source>
        <dbReference type="SAM" id="MobiDB-lite"/>
    </source>
</evidence>
<dbReference type="CDD" id="cd20818">
    <property type="entry name" value="C1_Myosin-IX"/>
    <property type="match status" value="1"/>
</dbReference>
<evidence type="ECO:0000256" key="10">
    <source>
        <dbReference type="ARBA" id="ARBA00022840"/>
    </source>
</evidence>
<dbReference type="GO" id="GO:0000146">
    <property type="term" value="F:microfilament motor activity"/>
    <property type="evidence" value="ECO:0007669"/>
    <property type="project" value="InterPro"/>
</dbReference>
<dbReference type="Gene3D" id="1.20.120.720">
    <property type="entry name" value="Myosin VI head, motor domain, U50 subdomain"/>
    <property type="match status" value="1"/>
</dbReference>
<evidence type="ECO:0000256" key="9">
    <source>
        <dbReference type="ARBA" id="ARBA00022833"/>
    </source>
</evidence>
<keyword evidence="14 15" id="KW-0009">Actin-binding</keyword>
<dbReference type="GO" id="GO:0009888">
    <property type="term" value="P:tissue development"/>
    <property type="evidence" value="ECO:0007669"/>
    <property type="project" value="UniProtKB-ARBA"/>
</dbReference>
<feature type="compositionally biased region" description="Polar residues" evidence="16">
    <location>
        <begin position="1280"/>
        <end position="1289"/>
    </location>
</feature>
<dbReference type="PROSITE" id="PS00479">
    <property type="entry name" value="ZF_DAG_PE_1"/>
    <property type="match status" value="1"/>
</dbReference>
<dbReference type="SMART" id="SM00242">
    <property type="entry name" value="MYSc"/>
    <property type="match status" value="1"/>
</dbReference>
<accession>A0A836ED06</accession>
<feature type="region of interest" description="Disordered" evidence="16">
    <location>
        <begin position="1497"/>
        <end position="1522"/>
    </location>
</feature>
<reference evidence="21" key="1">
    <citation type="submission" date="2020-02" db="EMBL/GenBank/DDBJ databases">
        <title>Relaxed selection underlies rapid genomic changes in the transitions from sociality to social parasitism in ants.</title>
        <authorList>
            <person name="Bi X."/>
        </authorList>
    </citation>
    <scope>NUCLEOTIDE SEQUENCE</scope>
    <source>
        <strain evidence="21">BGI-DK2013a</strain>
        <tissue evidence="21">Whole body</tissue>
    </source>
</reference>
<dbReference type="InterPro" id="IPR000048">
    <property type="entry name" value="IQ_motif_EF-hand-BS"/>
</dbReference>
<name>A0A836ED06_9HYME</name>
<evidence type="ECO:0000256" key="3">
    <source>
        <dbReference type="ARBA" id="ARBA00022468"/>
    </source>
</evidence>
<feature type="domain" description="Ras-associating" evidence="18">
    <location>
        <begin position="5"/>
        <end position="106"/>
    </location>
</feature>
<dbReference type="PROSITE" id="PS50081">
    <property type="entry name" value="ZF_DAG_PE_2"/>
    <property type="match status" value="2"/>
</dbReference>
<feature type="compositionally biased region" description="Basic and acidic residues" evidence="16">
    <location>
        <begin position="1509"/>
        <end position="1521"/>
    </location>
</feature>
<evidence type="ECO:0000259" key="20">
    <source>
        <dbReference type="PROSITE" id="PS51456"/>
    </source>
</evidence>
<evidence type="ECO:0000256" key="4">
    <source>
        <dbReference type="ARBA" id="ARBA00022490"/>
    </source>
</evidence>
<evidence type="ECO:0000259" key="17">
    <source>
        <dbReference type="PROSITE" id="PS50081"/>
    </source>
</evidence>
<dbReference type="InterPro" id="IPR002219">
    <property type="entry name" value="PKC_DAG/PE"/>
</dbReference>
<evidence type="ECO:0000256" key="11">
    <source>
        <dbReference type="ARBA" id="ARBA00023054"/>
    </source>
</evidence>
<dbReference type="InterPro" id="IPR046987">
    <property type="entry name" value="Myo9"/>
</dbReference>
<feature type="non-terminal residue" evidence="21">
    <location>
        <position position="2303"/>
    </location>
</feature>
<feature type="region of interest" description="Disordered" evidence="16">
    <location>
        <begin position="1621"/>
        <end position="1640"/>
    </location>
</feature>
<dbReference type="InterPro" id="IPR000198">
    <property type="entry name" value="RhoGAP_dom"/>
</dbReference>
<dbReference type="InterPro" id="IPR036023">
    <property type="entry name" value="MYSc_Myo9"/>
</dbReference>
<keyword evidence="9" id="KW-0862">Zinc</keyword>
<evidence type="ECO:0000256" key="13">
    <source>
        <dbReference type="ARBA" id="ARBA00023175"/>
    </source>
</evidence>
<dbReference type="Gene3D" id="3.30.60.20">
    <property type="match status" value="2"/>
</dbReference>
<feature type="domain" description="Phorbol-ester/DAG-type" evidence="17">
    <location>
        <begin position="1664"/>
        <end position="1718"/>
    </location>
</feature>
<dbReference type="Gene3D" id="1.20.5.190">
    <property type="match status" value="2"/>
</dbReference>
<feature type="domain" description="Phorbol-ester/DAG-type" evidence="17">
    <location>
        <begin position="1902"/>
        <end position="1952"/>
    </location>
</feature>
<dbReference type="Pfam" id="PF00063">
    <property type="entry name" value="Myosin_head"/>
    <property type="match status" value="2"/>
</dbReference>
<dbReference type="Proteomes" id="UP000667349">
    <property type="component" value="Unassembled WGS sequence"/>
</dbReference>
<dbReference type="GO" id="GO:0009653">
    <property type="term" value="P:anatomical structure morphogenesis"/>
    <property type="evidence" value="ECO:0007669"/>
    <property type="project" value="UniProtKB-ARBA"/>
</dbReference>
<dbReference type="PROSITE" id="PS50238">
    <property type="entry name" value="RHOGAP"/>
    <property type="match status" value="1"/>
</dbReference>
<dbReference type="FunFam" id="3.40.850.10:FF:000008">
    <property type="entry name" value="Putative unconventional myosin-IXa"/>
    <property type="match status" value="1"/>
</dbReference>
<feature type="region of interest" description="Disordered" evidence="16">
    <location>
        <begin position="1162"/>
        <end position="1188"/>
    </location>
</feature>
<dbReference type="SMART" id="SM00109">
    <property type="entry name" value="C1"/>
    <property type="match status" value="2"/>
</dbReference>
<dbReference type="GO" id="GO:0051015">
    <property type="term" value="F:actin filament binding"/>
    <property type="evidence" value="ECO:0007669"/>
    <property type="project" value="TreeGrafter"/>
</dbReference>
<dbReference type="Gene3D" id="3.10.20.90">
    <property type="entry name" value="Phosphatidylinositol 3-kinase Catalytic Subunit, Chain A, domain 1"/>
    <property type="match status" value="1"/>
</dbReference>
<keyword evidence="13 15" id="KW-0505">Motor protein</keyword>
<feature type="compositionally biased region" description="Polar residues" evidence="16">
    <location>
        <begin position="1428"/>
        <end position="1441"/>
    </location>
</feature>
<feature type="compositionally biased region" description="Polar residues" evidence="16">
    <location>
        <begin position="1248"/>
        <end position="1269"/>
    </location>
</feature>
<dbReference type="InterPro" id="IPR000159">
    <property type="entry name" value="RA_dom"/>
</dbReference>
<feature type="non-terminal residue" evidence="21">
    <location>
        <position position="1"/>
    </location>
</feature>
<proteinExistence type="inferred from homology"/>
<dbReference type="SMART" id="SM00324">
    <property type="entry name" value="RhoGAP"/>
    <property type="match status" value="1"/>
</dbReference>
<feature type="binding site" evidence="15">
    <location>
        <begin position="230"/>
        <end position="237"/>
    </location>
    <ligand>
        <name>ATP</name>
        <dbReference type="ChEBI" id="CHEBI:30616"/>
    </ligand>
</feature>
<dbReference type="InterPro" id="IPR029071">
    <property type="entry name" value="Ubiquitin-like_domsf"/>
</dbReference>
<dbReference type="Gene3D" id="1.10.10.820">
    <property type="match status" value="1"/>
</dbReference>
<keyword evidence="10 15" id="KW-0067">ATP-binding</keyword>
<dbReference type="InterPro" id="IPR001609">
    <property type="entry name" value="Myosin_head_motor_dom-like"/>
</dbReference>
<dbReference type="GO" id="GO:0005524">
    <property type="term" value="F:ATP binding"/>
    <property type="evidence" value="ECO:0007669"/>
    <property type="project" value="UniProtKB-UniRule"/>
</dbReference>
<dbReference type="EMBL" id="JAANHZ010000521">
    <property type="protein sequence ID" value="KAG5310047.1"/>
    <property type="molecule type" value="Genomic_DNA"/>
</dbReference>
<dbReference type="GO" id="GO:0048731">
    <property type="term" value="P:system development"/>
    <property type="evidence" value="ECO:0007669"/>
    <property type="project" value="UniProtKB-ARBA"/>
</dbReference>
<evidence type="ECO:0000256" key="5">
    <source>
        <dbReference type="ARBA" id="ARBA00022723"/>
    </source>
</evidence>
<dbReference type="SUPFAM" id="SSF54236">
    <property type="entry name" value="Ubiquitin-like"/>
    <property type="match status" value="1"/>
</dbReference>
<evidence type="ECO:0000256" key="7">
    <source>
        <dbReference type="ARBA" id="ARBA00022741"/>
    </source>
</evidence>
<dbReference type="GO" id="GO:0048513">
    <property type="term" value="P:animal organ development"/>
    <property type="evidence" value="ECO:0007669"/>
    <property type="project" value="UniProtKB-ARBA"/>
</dbReference>
<evidence type="ECO:0000313" key="22">
    <source>
        <dbReference type="Proteomes" id="UP000667349"/>
    </source>
</evidence>
<dbReference type="SUPFAM" id="SSF52540">
    <property type="entry name" value="P-loop containing nucleoside triphosphate hydrolases"/>
    <property type="match status" value="2"/>
</dbReference>
<keyword evidence="22" id="KW-1185">Reference proteome</keyword>
<dbReference type="GO" id="GO:0035556">
    <property type="term" value="P:intracellular signal transduction"/>
    <property type="evidence" value="ECO:0007669"/>
    <property type="project" value="InterPro"/>
</dbReference>
<feature type="domain" description="Rho-GAP" evidence="19">
    <location>
        <begin position="1969"/>
        <end position="2158"/>
    </location>
</feature>
<dbReference type="Gene3D" id="1.20.58.530">
    <property type="match status" value="1"/>
</dbReference>
<dbReference type="Pfam" id="PF00130">
    <property type="entry name" value="C1_1"/>
    <property type="match status" value="1"/>
</dbReference>
<keyword evidence="4" id="KW-0963">Cytoplasm</keyword>
<dbReference type="FunFam" id="1.10.10.820:FF:000001">
    <property type="entry name" value="Myosin heavy chain"/>
    <property type="match status" value="1"/>
</dbReference>
<feature type="domain" description="Myosin motor" evidence="20">
    <location>
        <begin position="136"/>
        <end position="1024"/>
    </location>
</feature>
<dbReference type="GO" id="GO:0005096">
    <property type="term" value="F:GTPase activator activity"/>
    <property type="evidence" value="ECO:0007669"/>
    <property type="project" value="UniProtKB-KW"/>
</dbReference>
<organism evidence="21 22">
    <name type="scientific">Acromyrmex insinuator</name>
    <dbReference type="NCBI Taxonomy" id="230686"/>
    <lineage>
        <taxon>Eukaryota</taxon>
        <taxon>Metazoa</taxon>
        <taxon>Ecdysozoa</taxon>
        <taxon>Arthropoda</taxon>
        <taxon>Hexapoda</taxon>
        <taxon>Insecta</taxon>
        <taxon>Pterygota</taxon>
        <taxon>Neoptera</taxon>
        <taxon>Endopterygota</taxon>
        <taxon>Hymenoptera</taxon>
        <taxon>Apocrita</taxon>
        <taxon>Aculeata</taxon>
        <taxon>Formicoidea</taxon>
        <taxon>Formicidae</taxon>
        <taxon>Myrmicinae</taxon>
        <taxon>Acromyrmex</taxon>
    </lineage>
</organism>
<evidence type="ECO:0000256" key="1">
    <source>
        <dbReference type="ARBA" id="ARBA00004496"/>
    </source>
</evidence>
<keyword evidence="7 15" id="KW-0547">Nucleotide-binding</keyword>
<evidence type="ECO:0000256" key="14">
    <source>
        <dbReference type="ARBA" id="ARBA00023203"/>
    </source>
</evidence>
<protein>
    <submittedName>
        <fullName evidence="21">MYO9A protein</fullName>
    </submittedName>
</protein>
<gene>
    <name evidence="21" type="primary">Myo9a</name>
    <name evidence="21" type="ORF">G6Z75_0009640</name>
</gene>
<dbReference type="InterPro" id="IPR046349">
    <property type="entry name" value="C1-like_sf"/>
</dbReference>
<feature type="compositionally biased region" description="Polar residues" evidence="16">
    <location>
        <begin position="1497"/>
        <end position="1508"/>
    </location>
</feature>
<dbReference type="InterPro" id="IPR036961">
    <property type="entry name" value="Kinesin_motor_dom_sf"/>
</dbReference>
<dbReference type="Pfam" id="PF00788">
    <property type="entry name" value="RA"/>
    <property type="match status" value="1"/>
</dbReference>
<dbReference type="GO" id="GO:0005737">
    <property type="term" value="C:cytoplasm"/>
    <property type="evidence" value="ECO:0007669"/>
    <property type="project" value="UniProtKB-SubCell"/>
</dbReference>
<evidence type="ECO:0000256" key="2">
    <source>
        <dbReference type="ARBA" id="ARBA00008314"/>
    </source>
</evidence>
<dbReference type="SMART" id="SM00314">
    <property type="entry name" value="RA"/>
    <property type="match status" value="1"/>
</dbReference>
<evidence type="ECO:0000259" key="19">
    <source>
        <dbReference type="PROSITE" id="PS50238"/>
    </source>
</evidence>
<evidence type="ECO:0000256" key="12">
    <source>
        <dbReference type="ARBA" id="ARBA00023123"/>
    </source>
</evidence>
<comment type="subcellular location">
    <subcellularLocation>
        <location evidence="1">Cytoplasm</location>
    </subcellularLocation>
</comment>
<keyword evidence="11" id="KW-0175">Coiled coil</keyword>
<dbReference type="PROSITE" id="PS50096">
    <property type="entry name" value="IQ"/>
    <property type="match status" value="1"/>
</dbReference>
<dbReference type="PROSITE" id="PS51456">
    <property type="entry name" value="MYOSIN_MOTOR"/>
    <property type="match status" value="1"/>
</dbReference>
<dbReference type="SUPFAM" id="SSF48350">
    <property type="entry name" value="GTPase activation domain, GAP"/>
    <property type="match status" value="1"/>
</dbReference>